<name>A0AAV1IAA6_9CHLO</name>
<reference evidence="4 5" key="1">
    <citation type="submission" date="2023-10" db="EMBL/GenBank/DDBJ databases">
        <authorList>
            <person name="Maclean D."/>
            <person name="Macfadyen A."/>
        </authorList>
    </citation>
    <scope>NUCLEOTIDE SEQUENCE [LARGE SCALE GENOMIC DNA]</scope>
</reference>
<feature type="region of interest" description="Disordered" evidence="2">
    <location>
        <begin position="337"/>
        <end position="361"/>
    </location>
</feature>
<evidence type="ECO:0000256" key="1">
    <source>
        <dbReference type="SAM" id="Coils"/>
    </source>
</evidence>
<keyword evidence="5" id="KW-1185">Reference proteome</keyword>
<feature type="region of interest" description="Disordered" evidence="2">
    <location>
        <begin position="223"/>
        <end position="247"/>
    </location>
</feature>
<evidence type="ECO:0000313" key="4">
    <source>
        <dbReference type="EMBL" id="CAK0784304.1"/>
    </source>
</evidence>
<comment type="caution">
    <text evidence="4">The sequence shown here is derived from an EMBL/GenBank/DDBJ whole genome shotgun (WGS) entry which is preliminary data.</text>
</comment>
<feature type="region of interest" description="Disordered" evidence="2">
    <location>
        <begin position="375"/>
        <end position="414"/>
    </location>
</feature>
<dbReference type="PROSITE" id="PS51382">
    <property type="entry name" value="SPX"/>
    <property type="match status" value="1"/>
</dbReference>
<dbReference type="Proteomes" id="UP001314263">
    <property type="component" value="Unassembled WGS sequence"/>
</dbReference>
<proteinExistence type="predicted"/>
<organism evidence="4 5">
    <name type="scientific">Coccomyxa viridis</name>
    <dbReference type="NCBI Taxonomy" id="1274662"/>
    <lineage>
        <taxon>Eukaryota</taxon>
        <taxon>Viridiplantae</taxon>
        <taxon>Chlorophyta</taxon>
        <taxon>core chlorophytes</taxon>
        <taxon>Trebouxiophyceae</taxon>
        <taxon>Trebouxiophyceae incertae sedis</taxon>
        <taxon>Coccomyxaceae</taxon>
        <taxon>Coccomyxa</taxon>
    </lineage>
</organism>
<sequence>MKFGTLLRNSANETPELQNLYSCYKLLKKRLKRLPDRHSAGVGDQADLADRQHGFVMTLNEDVQQFNELFIEKEEESVIRLRSLEDEAKDAENNMDAIGKVFKSYVDFHGEMLLLVHWSILAYTGLVKILKKHHKRTGLLVRAPHLDNLLSQPFCSVELMSQLVHTAERDIDSLTAQLRSMSHPVGPQAEAAAAALSASSPVTLGHGAVNDLIHAARSSVEQIAQQEDAAATSSEEENSVDAAEEQRSRAHVCGQLALDADVQAAVSPAELADEPQSRHRPKRHLSRSLDLSRTSISSRPAKQQKPEVTGEQPLAAPVGAAELAAATMAHQATLDSGGMRTARHGQPSRAAQQLSGRDAGSISRTALHSRELLQAAGREKSAAQPHRSQHAGPTAEEEGMASQACRGPGEEQAPSIMRQTEAALGLWEQLHVTASTPSTVLPPQNVRARAAGAISASTDQSAA</sequence>
<evidence type="ECO:0000313" key="5">
    <source>
        <dbReference type="Proteomes" id="UP001314263"/>
    </source>
</evidence>
<feature type="domain" description="SPX" evidence="3">
    <location>
        <begin position="1"/>
        <end position="147"/>
    </location>
</feature>
<feature type="coiled-coil region" evidence="1">
    <location>
        <begin position="74"/>
        <end position="101"/>
    </location>
</feature>
<dbReference type="InterPro" id="IPR004331">
    <property type="entry name" value="SPX_dom"/>
</dbReference>
<evidence type="ECO:0000256" key="2">
    <source>
        <dbReference type="SAM" id="MobiDB-lite"/>
    </source>
</evidence>
<gene>
    <name evidence="4" type="ORF">CVIRNUC_007508</name>
</gene>
<protein>
    <recommendedName>
        <fullName evidence="3">SPX domain-containing protein</fullName>
    </recommendedName>
</protein>
<dbReference type="PANTHER" id="PTHR45978">
    <property type="entry name" value="SPX DOMAIN-CONTAINING PROTEIN 3"/>
    <property type="match status" value="1"/>
</dbReference>
<evidence type="ECO:0000259" key="3">
    <source>
        <dbReference type="PROSITE" id="PS51382"/>
    </source>
</evidence>
<dbReference type="EMBL" id="CAUYUE010000010">
    <property type="protein sequence ID" value="CAK0784304.1"/>
    <property type="molecule type" value="Genomic_DNA"/>
</dbReference>
<keyword evidence="1" id="KW-0175">Coiled coil</keyword>
<feature type="compositionally biased region" description="Acidic residues" evidence="2">
    <location>
        <begin position="234"/>
        <end position="243"/>
    </location>
</feature>
<feature type="compositionally biased region" description="Polar residues" evidence="2">
    <location>
        <begin position="289"/>
        <end position="301"/>
    </location>
</feature>
<accession>A0AAV1IAA6</accession>
<dbReference type="GO" id="GO:0016036">
    <property type="term" value="P:cellular response to phosphate starvation"/>
    <property type="evidence" value="ECO:0007669"/>
    <property type="project" value="InterPro"/>
</dbReference>
<feature type="region of interest" description="Disordered" evidence="2">
    <location>
        <begin position="268"/>
        <end position="312"/>
    </location>
</feature>
<dbReference type="InterPro" id="IPR031142">
    <property type="entry name" value="SPX_prot"/>
</dbReference>
<dbReference type="PANTHER" id="PTHR45978:SF7">
    <property type="entry name" value="SPX DOMAIN-CONTAINING PROTEIN 4"/>
    <property type="match status" value="1"/>
</dbReference>
<dbReference type="AlphaFoldDB" id="A0AAV1IAA6"/>